<organism evidence="2 3">
    <name type="scientific">Anas platyrhynchos</name>
    <name type="common">Mallard</name>
    <name type="synonym">Anas boschas</name>
    <dbReference type="NCBI Taxonomy" id="8839"/>
    <lineage>
        <taxon>Eukaryota</taxon>
        <taxon>Metazoa</taxon>
        <taxon>Chordata</taxon>
        <taxon>Craniata</taxon>
        <taxon>Vertebrata</taxon>
        <taxon>Euteleostomi</taxon>
        <taxon>Archelosauria</taxon>
        <taxon>Archosauria</taxon>
        <taxon>Dinosauria</taxon>
        <taxon>Saurischia</taxon>
        <taxon>Theropoda</taxon>
        <taxon>Coelurosauria</taxon>
        <taxon>Aves</taxon>
        <taxon>Neognathae</taxon>
        <taxon>Galloanserae</taxon>
        <taxon>Anseriformes</taxon>
        <taxon>Anatidae</taxon>
        <taxon>Anatinae</taxon>
        <taxon>Anas</taxon>
    </lineage>
</organism>
<evidence type="ECO:0000313" key="3">
    <source>
        <dbReference type="Proteomes" id="UP000296049"/>
    </source>
</evidence>
<sequence>MLLVAQFPLQVGCIWKNEAEFVIKFAAAFRFEVSQQQNDSLINCLLAKTRDISYRCLNDEQLKIPSQQETAVQKQGVKAHALTACWMMHLTERGQAFHSARFQQNLQHALEPAPSRHSEQDECHSRCSA</sequence>
<accession>R0K506</accession>
<reference evidence="3" key="1">
    <citation type="journal article" date="2013" name="Nat. Genet.">
        <title>The duck genome and transcriptome provide insight into an avian influenza virus reservoir species.</title>
        <authorList>
            <person name="Huang Y."/>
            <person name="Li Y."/>
            <person name="Burt D.W."/>
            <person name="Chen H."/>
            <person name="Zhang Y."/>
            <person name="Qian W."/>
            <person name="Kim H."/>
            <person name="Gan S."/>
            <person name="Zhao Y."/>
            <person name="Li J."/>
            <person name="Yi K."/>
            <person name="Feng H."/>
            <person name="Zhu P."/>
            <person name="Li B."/>
            <person name="Liu Q."/>
            <person name="Fairley S."/>
            <person name="Magor K.E."/>
            <person name="Du Z."/>
            <person name="Hu X."/>
            <person name="Goodman L."/>
            <person name="Tafer H."/>
            <person name="Vignal A."/>
            <person name="Lee T."/>
            <person name="Kim K.W."/>
            <person name="Sheng Z."/>
            <person name="An Y."/>
            <person name="Searle S."/>
            <person name="Herrero J."/>
            <person name="Groenen M.A."/>
            <person name="Crooijmans R.P."/>
            <person name="Faraut T."/>
            <person name="Cai Q."/>
            <person name="Webster R.G."/>
            <person name="Aldridge J.R."/>
            <person name="Warren W.C."/>
            <person name="Bartschat S."/>
            <person name="Kehr S."/>
            <person name="Marz M."/>
            <person name="Stadler P.F."/>
            <person name="Smith J."/>
            <person name="Kraus R.H."/>
            <person name="Zhao Y."/>
            <person name="Ren L."/>
            <person name="Fei J."/>
            <person name="Morisson M."/>
            <person name="Kaiser P."/>
            <person name="Griffin D.K."/>
            <person name="Rao M."/>
            <person name="Pitel F."/>
            <person name="Wang J."/>
            <person name="Li N."/>
        </authorList>
    </citation>
    <scope>NUCLEOTIDE SEQUENCE [LARGE SCALE GENOMIC DNA]</scope>
</reference>
<name>R0K506_ANAPL</name>
<feature type="compositionally biased region" description="Basic and acidic residues" evidence="1">
    <location>
        <begin position="114"/>
        <end position="129"/>
    </location>
</feature>
<gene>
    <name evidence="2" type="ORF">Anapl_02136</name>
</gene>
<protein>
    <submittedName>
        <fullName evidence="2">Uncharacterized protein</fullName>
    </submittedName>
</protein>
<dbReference type="EMBL" id="KB742711">
    <property type="protein sequence ID" value="EOB05216.1"/>
    <property type="molecule type" value="Genomic_DNA"/>
</dbReference>
<dbReference type="Proteomes" id="UP000296049">
    <property type="component" value="Unassembled WGS sequence"/>
</dbReference>
<evidence type="ECO:0000313" key="2">
    <source>
        <dbReference type="EMBL" id="EOB05216.1"/>
    </source>
</evidence>
<keyword evidence="3" id="KW-1185">Reference proteome</keyword>
<proteinExistence type="predicted"/>
<feature type="region of interest" description="Disordered" evidence="1">
    <location>
        <begin position="110"/>
        <end position="129"/>
    </location>
</feature>
<evidence type="ECO:0000256" key="1">
    <source>
        <dbReference type="SAM" id="MobiDB-lite"/>
    </source>
</evidence>
<dbReference type="AlphaFoldDB" id="R0K506"/>